<comment type="caution">
    <text evidence="2">The sequence shown here is derived from an EMBL/GenBank/DDBJ whole genome shotgun (WGS) entry which is preliminary data.</text>
</comment>
<gene>
    <name evidence="2" type="ORF">ACFFUU_12745</name>
</gene>
<evidence type="ECO:0000313" key="3">
    <source>
        <dbReference type="Proteomes" id="UP001589576"/>
    </source>
</evidence>
<feature type="domain" description="HYR-like" evidence="1">
    <location>
        <begin position="239"/>
        <end position="311"/>
    </location>
</feature>
<dbReference type="Proteomes" id="UP001589576">
    <property type="component" value="Unassembled WGS sequence"/>
</dbReference>
<feature type="non-terminal residue" evidence="2">
    <location>
        <position position="373"/>
    </location>
</feature>
<keyword evidence="3" id="KW-1185">Reference proteome</keyword>
<dbReference type="InterPro" id="IPR013783">
    <property type="entry name" value="Ig-like_fold"/>
</dbReference>
<dbReference type="Pfam" id="PF23237">
    <property type="entry name" value="HYR_4C"/>
    <property type="match status" value="4"/>
</dbReference>
<feature type="domain" description="HYR-like" evidence="1">
    <location>
        <begin position="2"/>
        <end position="71"/>
    </location>
</feature>
<accession>A0ABV5GH71</accession>
<evidence type="ECO:0000313" key="2">
    <source>
        <dbReference type="EMBL" id="MFB9090477.1"/>
    </source>
</evidence>
<organism evidence="2 3">
    <name type="scientific">Flavobacterium paronense</name>
    <dbReference type="NCBI Taxonomy" id="1392775"/>
    <lineage>
        <taxon>Bacteria</taxon>
        <taxon>Pseudomonadati</taxon>
        <taxon>Bacteroidota</taxon>
        <taxon>Flavobacteriia</taxon>
        <taxon>Flavobacteriales</taxon>
        <taxon>Flavobacteriaceae</taxon>
        <taxon>Flavobacterium</taxon>
    </lineage>
</organism>
<proteinExistence type="predicted"/>
<feature type="domain" description="HYR-like" evidence="1">
    <location>
        <begin position="160"/>
        <end position="231"/>
    </location>
</feature>
<reference evidence="2 3" key="1">
    <citation type="submission" date="2024-09" db="EMBL/GenBank/DDBJ databases">
        <authorList>
            <person name="Sun Q."/>
            <person name="Mori K."/>
        </authorList>
    </citation>
    <scope>NUCLEOTIDE SEQUENCE [LARGE SCALE GENOMIC DNA]</scope>
    <source>
        <strain evidence="2 3">CECT 8460</strain>
    </source>
</reference>
<dbReference type="Gene3D" id="2.60.40.10">
    <property type="entry name" value="Immunoglobulins"/>
    <property type="match status" value="4"/>
</dbReference>
<sequence>EAPATVNVACAGDIPANTSLTAIDNCSGEITAQGVDTAVPGNCPNSFTVTRTWTFTDACNNTSSVSQTINVNDTIAPVAPEAPATVNVACAGDIPANTSLTAIDNCSGEITAQGVDTAVPGNCPNSFTVTRTWTFTDACNNTSSVSQTINVNDTIAPVAPEAPATVNVACAGDIPANTSLTAIDNCSGEITAQGVDTSVPGNCPNSFTVTRTWTFTDACNNTSSVSQTINVNDTIAPVTPEAPATVNVACAGDVPANTSLTAIDNCSGEITAQGVDTADPGNCPNSFTVTRTWTFTDACNNTSSVSQTINVNDTIAPVAPEAPATVNVACAGEVPAMISLTAIDNCSGEITAQGVDTSVPGNCPNSFTVTRTW</sequence>
<feature type="non-terminal residue" evidence="2">
    <location>
        <position position="1"/>
    </location>
</feature>
<protein>
    <recommendedName>
        <fullName evidence="1">HYR-like domain-containing protein</fullName>
    </recommendedName>
</protein>
<dbReference type="EMBL" id="JBHMFB010000042">
    <property type="protein sequence ID" value="MFB9090477.1"/>
    <property type="molecule type" value="Genomic_DNA"/>
</dbReference>
<feature type="domain" description="HYR-like" evidence="1">
    <location>
        <begin position="80"/>
        <end position="151"/>
    </location>
</feature>
<name>A0ABV5GH71_9FLAO</name>
<dbReference type="InterPro" id="IPR057078">
    <property type="entry name" value="HYR-4C"/>
</dbReference>
<evidence type="ECO:0000259" key="1">
    <source>
        <dbReference type="Pfam" id="PF23237"/>
    </source>
</evidence>